<evidence type="ECO:0000259" key="3">
    <source>
        <dbReference type="Pfam" id="PF01551"/>
    </source>
</evidence>
<dbReference type="Gene3D" id="2.70.70.10">
    <property type="entry name" value="Glucose Permease (Domain IIA)"/>
    <property type="match status" value="1"/>
</dbReference>
<sequence>MIPLKQSKVLLTLLLLTSFLFANNDRVTATSLTYNNTNQQVKTTTPLSISDEKKQLYEQLEAVTLLPWYWLAAIDQYERSLTKVMPKIRQATGQISAIFIDESRWAGPLNPNQQDEQILSIQWFGGIGKDGDGDGLAKRTSDLDLLYTVSSHITSFGLHEDQLANGLWHYYKNSRSVQRVQQFAAIYRQFGHLDLQERAFPLPTNAVYSYKNTWGLNRSWGGKRTHEGTDLFARNGTPVRSTAYGIVEIKGWNRYGGWRVGIRDLDGFYHYFAHLSGFEKSLNKGDIVKPGQIIGWVGSSGYGNPGTQGKFPPHLHYGIYSDRGSAEWSFDPYPLLRKWEQADKQKRINN</sequence>
<dbReference type="Pfam" id="PF01551">
    <property type="entry name" value="Peptidase_M23"/>
    <property type="match status" value="1"/>
</dbReference>
<dbReference type="EC" id="3.4.24.-" evidence="4"/>
<dbReference type="InterPro" id="IPR050570">
    <property type="entry name" value="Cell_wall_metabolism_enzyme"/>
</dbReference>
<dbReference type="SUPFAM" id="SSF51261">
    <property type="entry name" value="Duplicated hybrid motif"/>
    <property type="match status" value="1"/>
</dbReference>
<evidence type="ECO:0000313" key="5">
    <source>
        <dbReference type="Proteomes" id="UP001597362"/>
    </source>
</evidence>
<feature type="chain" id="PRO_5045576248" evidence="2">
    <location>
        <begin position="23"/>
        <end position="350"/>
    </location>
</feature>
<reference evidence="5" key="1">
    <citation type="journal article" date="2019" name="Int. J. Syst. Evol. Microbiol.">
        <title>The Global Catalogue of Microorganisms (GCM) 10K type strain sequencing project: providing services to taxonomists for standard genome sequencing and annotation.</title>
        <authorList>
            <consortium name="The Broad Institute Genomics Platform"/>
            <consortium name="The Broad Institute Genome Sequencing Center for Infectious Disease"/>
            <person name="Wu L."/>
            <person name="Ma J."/>
        </authorList>
    </citation>
    <scope>NUCLEOTIDE SEQUENCE [LARGE SCALE GENOMIC DNA]</scope>
    <source>
        <strain evidence="5">GH52</strain>
    </source>
</reference>
<protein>
    <submittedName>
        <fullName evidence="4">M23 family metallopeptidase</fullName>
        <ecNumber evidence="4">3.4.24.-</ecNumber>
    </submittedName>
</protein>
<evidence type="ECO:0000256" key="2">
    <source>
        <dbReference type="SAM" id="SignalP"/>
    </source>
</evidence>
<dbReference type="GO" id="GO:0016787">
    <property type="term" value="F:hydrolase activity"/>
    <property type="evidence" value="ECO:0007669"/>
    <property type="project" value="UniProtKB-KW"/>
</dbReference>
<dbReference type="InterPro" id="IPR011055">
    <property type="entry name" value="Dup_hybrid_motif"/>
</dbReference>
<feature type="signal peptide" evidence="2">
    <location>
        <begin position="1"/>
        <end position="22"/>
    </location>
</feature>
<dbReference type="EMBL" id="JBHUHO010000005">
    <property type="protein sequence ID" value="MFD2114488.1"/>
    <property type="molecule type" value="Genomic_DNA"/>
</dbReference>
<accession>A0ABW4YFN2</accession>
<proteinExistence type="predicted"/>
<dbReference type="CDD" id="cd12797">
    <property type="entry name" value="M23_peptidase"/>
    <property type="match status" value="1"/>
</dbReference>
<organism evidence="4 5">
    <name type="scientific">Paenibacillus yanchengensis</name>
    <dbReference type="NCBI Taxonomy" id="2035833"/>
    <lineage>
        <taxon>Bacteria</taxon>
        <taxon>Bacillati</taxon>
        <taxon>Bacillota</taxon>
        <taxon>Bacilli</taxon>
        <taxon>Bacillales</taxon>
        <taxon>Paenibacillaceae</taxon>
        <taxon>Paenibacillus</taxon>
    </lineage>
</organism>
<evidence type="ECO:0000313" key="4">
    <source>
        <dbReference type="EMBL" id="MFD2114488.1"/>
    </source>
</evidence>
<gene>
    <name evidence="4" type="ORF">ACFSJH_01795</name>
</gene>
<dbReference type="InterPro" id="IPR016047">
    <property type="entry name" value="M23ase_b-sheet_dom"/>
</dbReference>
<keyword evidence="5" id="KW-1185">Reference proteome</keyword>
<feature type="domain" description="M23ase beta-sheet core" evidence="3">
    <location>
        <begin position="225"/>
        <end position="322"/>
    </location>
</feature>
<dbReference type="Proteomes" id="UP001597362">
    <property type="component" value="Unassembled WGS sequence"/>
</dbReference>
<evidence type="ECO:0000256" key="1">
    <source>
        <dbReference type="ARBA" id="ARBA00022729"/>
    </source>
</evidence>
<dbReference type="PANTHER" id="PTHR21666">
    <property type="entry name" value="PEPTIDASE-RELATED"/>
    <property type="match status" value="1"/>
</dbReference>
<comment type="caution">
    <text evidence="4">The sequence shown here is derived from an EMBL/GenBank/DDBJ whole genome shotgun (WGS) entry which is preliminary data.</text>
</comment>
<dbReference type="PANTHER" id="PTHR21666:SF289">
    <property type="entry name" value="L-ALA--D-GLU ENDOPEPTIDASE"/>
    <property type="match status" value="1"/>
</dbReference>
<keyword evidence="1 2" id="KW-0732">Signal</keyword>
<dbReference type="RefSeq" id="WP_377769516.1">
    <property type="nucleotide sequence ID" value="NZ_JBHUHO010000005.1"/>
</dbReference>
<name>A0ABW4YFN2_9BACL</name>
<keyword evidence="4" id="KW-0378">Hydrolase</keyword>